<keyword evidence="8" id="KW-1185">Reference proteome</keyword>
<dbReference type="InterPro" id="IPR004886">
    <property type="entry name" value="Glucanosyltransferase"/>
</dbReference>
<comment type="subcellular location">
    <subcellularLocation>
        <location evidence="1 5">Cell membrane</location>
        <topology evidence="1 5">Lipid-anchor</topology>
        <topology evidence="1 5">GPI-anchor</topology>
    </subcellularLocation>
</comment>
<dbReference type="GO" id="GO:0071970">
    <property type="term" value="P:fungal-type cell wall (1-&gt;3)-beta-D-glucan biosynthetic process"/>
    <property type="evidence" value="ECO:0007669"/>
    <property type="project" value="TreeGrafter"/>
</dbReference>
<evidence type="ECO:0000256" key="1">
    <source>
        <dbReference type="ARBA" id="ARBA00004609"/>
    </source>
</evidence>
<dbReference type="STRING" id="225359.A0A2S4PTV3"/>
<comment type="similarity">
    <text evidence="2 5">Belongs to the glycosyl hydrolase 72 family.</text>
</comment>
<keyword evidence="5" id="KW-0449">Lipoprotein</keyword>
<dbReference type="GO" id="GO:0031505">
    <property type="term" value="P:fungal-type cell wall organization"/>
    <property type="evidence" value="ECO:0007669"/>
    <property type="project" value="TreeGrafter"/>
</dbReference>
<dbReference type="EC" id="2.4.1.-" evidence="5"/>
<evidence type="ECO:0000256" key="3">
    <source>
        <dbReference type="ARBA" id="ARBA00022729"/>
    </source>
</evidence>
<sequence length="522" mass="56410">MIFEVDIASILRIILLVSFIKYGYAVAPIRIQNNKFVNSATGNEFNIVGVAYQPGGSSGYNPGSGVDPLSDGDICLRDAALMQQLGVNALRVYNVNPAINHDLCASIFNEVGIYLLIDVNSPLNGESLNRKSPGSSYNAKYLQRVFSVVESFKDYPNTLLFFSGNEVINDVPTAENVPPYLRAITRDLKNYIANNCERAIPVGYSAADVREILMDTVNYLQCSTTGDNKDPSRGDFFALNSYSWCGNSSFTAAGYDVLVNDFKGSSLPVFFSEYGCNVPDPRVFTEVPALYGPLAGPVLSGGVVYEYSQEPSNYGLVELSSDGSAKLKTDYESLQAQISSLDTKALQGIKASSSSEGVSAPKCSSSLIKTTSFYNEFKIPDIPKDAQVLIDNGIPNAPTGKLVSVTKLKISQSVQRSNGDLLKDLAIQPISDSGDFDEPGTNSTGGAKPNTGSPIPGSKTTPDDSPKSTYTPANPYKPDTGAGMSINLDLKMELIYGIISFMHSPLFRFDSYSSLDQFDFFR</sequence>
<comment type="caution">
    <text evidence="7">The sequence shown here is derived from an EMBL/GenBank/DDBJ whole genome shotgun (WGS) entry which is preliminary data.</text>
</comment>
<keyword evidence="3" id="KW-0732">Signal</keyword>
<keyword evidence="5" id="KW-0808">Transferase</keyword>
<evidence type="ECO:0000256" key="6">
    <source>
        <dbReference type="SAM" id="MobiDB-lite"/>
    </source>
</evidence>
<dbReference type="Gene3D" id="3.20.20.80">
    <property type="entry name" value="Glycosidases"/>
    <property type="match status" value="1"/>
</dbReference>
<gene>
    <name evidence="7" type="ORF">EPUL_001819</name>
</gene>
<feature type="non-terminal residue" evidence="7">
    <location>
        <position position="522"/>
    </location>
</feature>
<dbReference type="InterPro" id="IPR017853">
    <property type="entry name" value="GH"/>
</dbReference>
<dbReference type="AlphaFoldDB" id="A0A2S4PTV3"/>
<dbReference type="GO" id="GO:0098552">
    <property type="term" value="C:side of membrane"/>
    <property type="evidence" value="ECO:0007669"/>
    <property type="project" value="UniProtKB-KW"/>
</dbReference>
<keyword evidence="5" id="KW-0472">Membrane</keyword>
<dbReference type="Pfam" id="PF03198">
    <property type="entry name" value="Glyco_hydro_72"/>
    <property type="match status" value="1"/>
</dbReference>
<dbReference type="Proteomes" id="UP000237438">
    <property type="component" value="Unassembled WGS sequence"/>
</dbReference>
<evidence type="ECO:0000256" key="5">
    <source>
        <dbReference type="RuleBase" id="RU361209"/>
    </source>
</evidence>
<dbReference type="SUPFAM" id="SSF51445">
    <property type="entry name" value="(Trans)glycosidases"/>
    <property type="match status" value="1"/>
</dbReference>
<dbReference type="GO" id="GO:0005886">
    <property type="term" value="C:plasma membrane"/>
    <property type="evidence" value="ECO:0007669"/>
    <property type="project" value="UniProtKB-SubCell"/>
</dbReference>
<reference evidence="7 8" key="1">
    <citation type="submission" date="2017-10" db="EMBL/GenBank/DDBJ databases">
        <title>Development of genomic resources for the powdery mildew, Erysiphe pulchra.</title>
        <authorList>
            <person name="Wadl P.A."/>
            <person name="Mack B.M."/>
            <person name="Moore G."/>
            <person name="Beltz S.B."/>
        </authorList>
    </citation>
    <scope>NUCLEOTIDE SEQUENCE [LARGE SCALE GENOMIC DNA]</scope>
    <source>
        <strain evidence="7">Cflorida</strain>
    </source>
</reference>
<dbReference type="PANTHER" id="PTHR31468:SF4">
    <property type="entry name" value="1,3-BETA-GLUCANOSYLTRANSFERASE GAS3-RELATED"/>
    <property type="match status" value="1"/>
</dbReference>
<dbReference type="OrthoDB" id="421038at2759"/>
<comment type="function">
    <text evidence="5">Splits internally a 1,3-beta-glucan molecule and transfers the newly generated reducing end (the donor) to the non-reducing end of another 1,3-beta-glucan molecule (the acceptor) forming a 1,3-beta linkage, resulting in the elongation of 1,3-beta-glucan chains in the cell wall.</text>
</comment>
<dbReference type="PANTHER" id="PTHR31468">
    <property type="entry name" value="1,3-BETA-GLUCANOSYLTRANSFERASE GAS1"/>
    <property type="match status" value="1"/>
</dbReference>
<keyword evidence="4" id="KW-0325">Glycoprotein</keyword>
<proteinExistence type="inferred from homology"/>
<name>A0A2S4PTV3_9PEZI</name>
<feature type="compositionally biased region" description="Polar residues" evidence="6">
    <location>
        <begin position="440"/>
        <end position="453"/>
    </location>
</feature>
<evidence type="ECO:0000256" key="4">
    <source>
        <dbReference type="ARBA" id="ARBA00023180"/>
    </source>
</evidence>
<evidence type="ECO:0000313" key="7">
    <source>
        <dbReference type="EMBL" id="POS85459.1"/>
    </source>
</evidence>
<evidence type="ECO:0000256" key="2">
    <source>
        <dbReference type="ARBA" id="ARBA00007528"/>
    </source>
</evidence>
<feature type="region of interest" description="Disordered" evidence="6">
    <location>
        <begin position="432"/>
        <end position="478"/>
    </location>
</feature>
<organism evidence="7 8">
    <name type="scientific">Erysiphe pulchra</name>
    <dbReference type="NCBI Taxonomy" id="225359"/>
    <lineage>
        <taxon>Eukaryota</taxon>
        <taxon>Fungi</taxon>
        <taxon>Dikarya</taxon>
        <taxon>Ascomycota</taxon>
        <taxon>Pezizomycotina</taxon>
        <taxon>Leotiomycetes</taxon>
        <taxon>Erysiphales</taxon>
        <taxon>Erysiphaceae</taxon>
        <taxon>Erysiphe</taxon>
    </lineage>
</organism>
<dbReference type="GO" id="GO:0042124">
    <property type="term" value="F:1,3-beta-glucanosyltransferase activity"/>
    <property type="evidence" value="ECO:0007669"/>
    <property type="project" value="TreeGrafter"/>
</dbReference>
<accession>A0A2S4PTV3</accession>
<evidence type="ECO:0000313" key="8">
    <source>
        <dbReference type="Proteomes" id="UP000237438"/>
    </source>
</evidence>
<keyword evidence="5" id="KW-0336">GPI-anchor</keyword>
<dbReference type="EMBL" id="PEDP01000597">
    <property type="protein sequence ID" value="POS85459.1"/>
    <property type="molecule type" value="Genomic_DNA"/>
</dbReference>
<protein>
    <recommendedName>
        <fullName evidence="5">1,3-beta-glucanosyltransferase</fullName>
        <ecNumber evidence="5">2.4.1.-</ecNumber>
    </recommendedName>
</protein>